<sequence>MRDKDKGRSTGLDSACILSLGMRSASPLGHSLDEKLHQSPIANKPFPSLEDSTYIPTTEVQGGFSSFLILHPSSFIL</sequence>
<dbReference type="AlphaFoldDB" id="A0A563VL11"/>
<keyword evidence="2" id="KW-1185">Reference proteome</keyword>
<gene>
    <name evidence="1" type="ORF">H1P_1360010</name>
</gene>
<accession>A0A563VL11</accession>
<reference evidence="1 2" key="1">
    <citation type="submission" date="2019-01" db="EMBL/GenBank/DDBJ databases">
        <authorList>
            <person name="Brito A."/>
        </authorList>
    </citation>
    <scope>NUCLEOTIDE SEQUENCE [LARGE SCALE GENOMIC DNA]</scope>
    <source>
        <strain evidence="1">1</strain>
    </source>
</reference>
<dbReference type="Proteomes" id="UP000320055">
    <property type="component" value="Unassembled WGS sequence"/>
</dbReference>
<dbReference type="RefSeq" id="WP_144870032.1">
    <property type="nucleotide sequence ID" value="NZ_LR213888.1"/>
</dbReference>
<evidence type="ECO:0000313" key="2">
    <source>
        <dbReference type="Proteomes" id="UP000320055"/>
    </source>
</evidence>
<dbReference type="EMBL" id="CAACVJ010000042">
    <property type="protein sequence ID" value="VEP12140.1"/>
    <property type="molecule type" value="Genomic_DNA"/>
</dbReference>
<protein>
    <submittedName>
        <fullName evidence="1">Uncharacterized protein</fullName>
    </submittedName>
</protein>
<organism evidence="1 2">
    <name type="scientific">Hyella patelloides LEGE 07179</name>
    <dbReference type="NCBI Taxonomy" id="945734"/>
    <lineage>
        <taxon>Bacteria</taxon>
        <taxon>Bacillati</taxon>
        <taxon>Cyanobacteriota</taxon>
        <taxon>Cyanophyceae</taxon>
        <taxon>Pleurocapsales</taxon>
        <taxon>Hyellaceae</taxon>
        <taxon>Hyella</taxon>
    </lineage>
</organism>
<evidence type="ECO:0000313" key="1">
    <source>
        <dbReference type="EMBL" id="VEP12140.1"/>
    </source>
</evidence>
<name>A0A563VL11_9CYAN</name>
<proteinExistence type="predicted"/>